<evidence type="ECO:0000313" key="1">
    <source>
        <dbReference type="EMBL" id="GIY32856.1"/>
    </source>
</evidence>
<name>A0AAV4SI54_9ARAC</name>
<comment type="caution">
    <text evidence="1">The sequence shown here is derived from an EMBL/GenBank/DDBJ whole genome shotgun (WGS) entry which is preliminary data.</text>
</comment>
<gene>
    <name evidence="1" type="ORF">CDAR_612621</name>
</gene>
<keyword evidence="2" id="KW-1185">Reference proteome</keyword>
<reference evidence="1 2" key="1">
    <citation type="submission" date="2021-06" db="EMBL/GenBank/DDBJ databases">
        <title>Caerostris darwini draft genome.</title>
        <authorList>
            <person name="Kono N."/>
            <person name="Arakawa K."/>
        </authorList>
    </citation>
    <scope>NUCLEOTIDE SEQUENCE [LARGE SCALE GENOMIC DNA]</scope>
</reference>
<dbReference type="Proteomes" id="UP001054837">
    <property type="component" value="Unassembled WGS sequence"/>
</dbReference>
<evidence type="ECO:0000313" key="2">
    <source>
        <dbReference type="Proteomes" id="UP001054837"/>
    </source>
</evidence>
<proteinExistence type="predicted"/>
<organism evidence="1 2">
    <name type="scientific">Caerostris darwini</name>
    <dbReference type="NCBI Taxonomy" id="1538125"/>
    <lineage>
        <taxon>Eukaryota</taxon>
        <taxon>Metazoa</taxon>
        <taxon>Ecdysozoa</taxon>
        <taxon>Arthropoda</taxon>
        <taxon>Chelicerata</taxon>
        <taxon>Arachnida</taxon>
        <taxon>Araneae</taxon>
        <taxon>Araneomorphae</taxon>
        <taxon>Entelegynae</taxon>
        <taxon>Araneoidea</taxon>
        <taxon>Araneidae</taxon>
        <taxon>Caerostris</taxon>
    </lineage>
</organism>
<protein>
    <submittedName>
        <fullName evidence="1">Uncharacterized protein</fullName>
    </submittedName>
</protein>
<dbReference type="AlphaFoldDB" id="A0AAV4SI54"/>
<dbReference type="EMBL" id="BPLQ01007868">
    <property type="protein sequence ID" value="GIY32856.1"/>
    <property type="molecule type" value="Genomic_DNA"/>
</dbReference>
<sequence length="132" mass="15237">MTNHSANSNYSSIQCEKSRHGIHQGWEISSWWRTCTLPWREFFNFVFPLLLDRDSPFQYFDHVCCRLITDFLYIPSSSRTCPVLPWVRSTASTLVLSLPVPVYQLKLIVLVLKPLEASTNLLNITHCLLHGA</sequence>
<accession>A0AAV4SI54</accession>